<evidence type="ECO:0000256" key="2">
    <source>
        <dbReference type="ARBA" id="ARBA00022692"/>
    </source>
</evidence>
<dbReference type="GO" id="GO:0016020">
    <property type="term" value="C:membrane"/>
    <property type="evidence" value="ECO:0007669"/>
    <property type="project" value="UniProtKB-SubCell"/>
</dbReference>
<feature type="region of interest" description="Disordered" evidence="5">
    <location>
        <begin position="199"/>
        <end position="262"/>
    </location>
</feature>
<reference evidence="7" key="1">
    <citation type="journal article" date="2021" name="Nat. Commun.">
        <title>Genetic determinants of endophytism in the Arabidopsis root mycobiome.</title>
        <authorList>
            <person name="Mesny F."/>
            <person name="Miyauchi S."/>
            <person name="Thiergart T."/>
            <person name="Pickel B."/>
            <person name="Atanasova L."/>
            <person name="Karlsson M."/>
            <person name="Huettel B."/>
            <person name="Barry K.W."/>
            <person name="Haridas S."/>
            <person name="Chen C."/>
            <person name="Bauer D."/>
            <person name="Andreopoulos W."/>
            <person name="Pangilinan J."/>
            <person name="LaButti K."/>
            <person name="Riley R."/>
            <person name="Lipzen A."/>
            <person name="Clum A."/>
            <person name="Drula E."/>
            <person name="Henrissat B."/>
            <person name="Kohler A."/>
            <person name="Grigoriev I.V."/>
            <person name="Martin F.M."/>
            <person name="Hacquard S."/>
        </authorList>
    </citation>
    <scope>NUCLEOTIDE SEQUENCE</scope>
    <source>
        <strain evidence="7">MPI-CAGE-AT-0021</strain>
    </source>
</reference>
<accession>A0A9P9FLL7</accession>
<evidence type="ECO:0008006" key="9">
    <source>
        <dbReference type="Google" id="ProtNLM"/>
    </source>
</evidence>
<comment type="subcellular location">
    <subcellularLocation>
        <location evidence="1">Membrane</location>
        <topology evidence="1">Multi-pass membrane protein</topology>
    </subcellularLocation>
</comment>
<keyword evidence="4 6" id="KW-0472">Membrane</keyword>
<gene>
    <name evidence="7" type="ORF">B0J13DRAFT_538265</name>
</gene>
<feature type="compositionally biased region" description="Basic and acidic residues" evidence="5">
    <location>
        <begin position="40"/>
        <end position="63"/>
    </location>
</feature>
<dbReference type="SUPFAM" id="SSF144083">
    <property type="entry name" value="Magnesium transport protein CorA, transmembrane region"/>
    <property type="match status" value="1"/>
</dbReference>
<evidence type="ECO:0000256" key="6">
    <source>
        <dbReference type="SAM" id="Phobius"/>
    </source>
</evidence>
<keyword evidence="2 6" id="KW-0812">Transmembrane</keyword>
<proteinExistence type="predicted"/>
<evidence type="ECO:0000256" key="1">
    <source>
        <dbReference type="ARBA" id="ARBA00004141"/>
    </source>
</evidence>
<dbReference type="AlphaFoldDB" id="A0A9P9FLL7"/>
<feature type="region of interest" description="Disordered" evidence="5">
    <location>
        <begin position="1"/>
        <end position="187"/>
    </location>
</feature>
<dbReference type="EMBL" id="JAGMUU010000001">
    <property type="protein sequence ID" value="KAH7163280.1"/>
    <property type="molecule type" value="Genomic_DNA"/>
</dbReference>
<evidence type="ECO:0000256" key="3">
    <source>
        <dbReference type="ARBA" id="ARBA00022989"/>
    </source>
</evidence>
<protein>
    <recommendedName>
        <fullName evidence="9">Mg2+ transporter</fullName>
    </recommendedName>
</protein>
<dbReference type="InterPro" id="IPR002523">
    <property type="entry name" value="MgTranspt_CorA/ZnTranspt_ZntB"/>
</dbReference>
<keyword evidence="3 6" id="KW-1133">Transmembrane helix</keyword>
<feature type="compositionally biased region" description="Basic and acidic residues" evidence="5">
    <location>
        <begin position="1"/>
        <end position="24"/>
    </location>
</feature>
<feature type="compositionally biased region" description="Acidic residues" evidence="5">
    <location>
        <begin position="85"/>
        <end position="100"/>
    </location>
</feature>
<evidence type="ECO:0000313" key="8">
    <source>
        <dbReference type="Proteomes" id="UP000717696"/>
    </source>
</evidence>
<dbReference type="Gene3D" id="1.20.58.340">
    <property type="entry name" value="Magnesium transport protein CorA, transmembrane region"/>
    <property type="match status" value="1"/>
</dbReference>
<dbReference type="Proteomes" id="UP000717696">
    <property type="component" value="Unassembled WGS sequence"/>
</dbReference>
<feature type="compositionally biased region" description="Polar residues" evidence="5">
    <location>
        <begin position="140"/>
        <end position="151"/>
    </location>
</feature>
<dbReference type="GO" id="GO:0046873">
    <property type="term" value="F:metal ion transmembrane transporter activity"/>
    <property type="evidence" value="ECO:0007669"/>
    <property type="project" value="InterPro"/>
</dbReference>
<feature type="transmembrane region" description="Helical" evidence="6">
    <location>
        <begin position="1035"/>
        <end position="1059"/>
    </location>
</feature>
<dbReference type="Pfam" id="PF01544">
    <property type="entry name" value="CorA"/>
    <property type="match status" value="1"/>
</dbReference>
<feature type="compositionally biased region" description="Low complexity" evidence="5">
    <location>
        <begin position="64"/>
        <end position="78"/>
    </location>
</feature>
<sequence>MSRRPEGDARPSHVHFAEGEEYVGRRRPPGQDPGIRSRRGTRDSAGDGIYERQSHRRDTRDGPSSRSSIRIESPVRIRQGGSIQGDDEDPETATSDDSDEEPRLTESPPPINSVDGNWEEPVYVSEARVYGRSQRRSSLDGRSQGRSSLDGRSQRRSSLDGPFIPYGFIRPGRSLPRSRPRYPEYDFYPQARSERNYYRSYRRNSASSDDSEPYDRFRLDIMSPPVPESSKDGDSETESPEPENRTVAKDERGKARTAQTTAVKASLYTGNAELGGSHSATLTAVHGQTQRKESLFRWIHVRQDVMNFEELWSEISCVPDLSDLEKRAVTRLRASVKSSLKARHNAKGTKVGYIDPRSIEIPLKPLTSKNVTRGAPAGSARWICIPYFSLDQYSGLLSASKMSLFPAQTLLQFQYSRTNVQRDMEQAVCQLGNANRGECFHIAQLWCVVIDNSLLVTCGTISQSDLQGDALQVHDEPSRDLTVGNQGQIRVYYGDSVTWSLAVDECQTWFAFVSKFQAFWPNSIEFWHQGQVVKAAKWPKIIRIASHARLGVKITMKLDHLPAALPTAVLERGIQREGSPEAAQKETETDDFAHLLLLPQVNRKRTSASTQSTTVKAHLNSVDTFLTQNTSYSERSAYKKCISRTRRECHEYLAGIASDVEVNGTEEVRRAYEEKIDIFNTSKTLYSFFLPQDFEDPTSGKFWGAIRSMLELKQLQRQYATDNVVDDMLEIGRFLRNLTPSLIAFQNIISHASAEERKGFEVPEEFVTAWLYVVMGMVYGSQDNRRWKGRTSRMRDLVDQGMKKMMHWLPDKSLLERTSMLPLEVLSLVTFGLLQDQAGKSDDICETYSQYLNSLENSIMSKQLDRSYQRRIDLVQQEISAVKGTLKKQRNIIWNIRKSLTAIHTPEVVKQNENEAALRKQVEQDREKERVRERERDVVTEAPLPYGLRAGVEDTVLNRPGDGYMGDDEFIEEISSASKLSSTDKGGLRGLIFMECSRLIEQREFEFWRYTEYANDLERAISFKMDFTKDRQENAIFAFTLVTIVFLPIGTVSSIFGMNTADVRDMESTQWLYWAVAIPLTLFVILAGLWWMGELAHLARWIRREPSHSSRGYQRIPGPIHDDAVQYVVPAQSARVRRRTAEYY</sequence>
<feature type="compositionally biased region" description="Basic and acidic residues" evidence="5">
    <location>
        <begin position="242"/>
        <end position="254"/>
    </location>
</feature>
<evidence type="ECO:0000313" key="7">
    <source>
        <dbReference type="EMBL" id="KAH7163280.1"/>
    </source>
</evidence>
<keyword evidence="8" id="KW-1185">Reference proteome</keyword>
<evidence type="ECO:0000256" key="5">
    <source>
        <dbReference type="SAM" id="MobiDB-lite"/>
    </source>
</evidence>
<name>A0A9P9FLL7_9HYPO</name>
<organism evidence="7 8">
    <name type="scientific">Dactylonectria estremocensis</name>
    <dbReference type="NCBI Taxonomy" id="1079267"/>
    <lineage>
        <taxon>Eukaryota</taxon>
        <taxon>Fungi</taxon>
        <taxon>Dikarya</taxon>
        <taxon>Ascomycota</taxon>
        <taxon>Pezizomycotina</taxon>
        <taxon>Sordariomycetes</taxon>
        <taxon>Hypocreomycetidae</taxon>
        <taxon>Hypocreales</taxon>
        <taxon>Nectriaceae</taxon>
        <taxon>Dactylonectria</taxon>
    </lineage>
</organism>
<feature type="transmembrane region" description="Helical" evidence="6">
    <location>
        <begin position="1071"/>
        <end position="1093"/>
    </location>
</feature>
<evidence type="ECO:0000256" key="4">
    <source>
        <dbReference type="ARBA" id="ARBA00023136"/>
    </source>
</evidence>
<comment type="caution">
    <text evidence="7">The sequence shown here is derived from an EMBL/GenBank/DDBJ whole genome shotgun (WGS) entry which is preliminary data.</text>
</comment>
<dbReference type="OrthoDB" id="5286874at2759"/>
<dbReference type="InterPro" id="IPR045863">
    <property type="entry name" value="CorA_TM1_TM2"/>
</dbReference>